<proteinExistence type="predicted"/>
<dbReference type="SUPFAM" id="SSF53850">
    <property type="entry name" value="Periplasmic binding protein-like II"/>
    <property type="match status" value="1"/>
</dbReference>
<feature type="compositionally biased region" description="Low complexity" evidence="1">
    <location>
        <begin position="75"/>
        <end position="86"/>
    </location>
</feature>
<organism evidence="3 4">
    <name type="scientific">Nocardia yunnanensis</name>
    <dbReference type="NCBI Taxonomy" id="2382165"/>
    <lineage>
        <taxon>Bacteria</taxon>
        <taxon>Bacillati</taxon>
        <taxon>Actinomycetota</taxon>
        <taxon>Actinomycetes</taxon>
        <taxon>Mycobacteriales</taxon>
        <taxon>Nocardiaceae</taxon>
        <taxon>Nocardia</taxon>
    </lineage>
</organism>
<evidence type="ECO:0000256" key="1">
    <source>
        <dbReference type="SAM" id="MobiDB-lite"/>
    </source>
</evidence>
<dbReference type="InterPro" id="IPR005119">
    <property type="entry name" value="LysR_subst-bd"/>
</dbReference>
<dbReference type="EMBL" id="CP032568">
    <property type="protein sequence ID" value="AYF76831.1"/>
    <property type="molecule type" value="Genomic_DNA"/>
</dbReference>
<accession>A0A386ZH48</accession>
<dbReference type="AlphaFoldDB" id="A0A386ZH48"/>
<dbReference type="OrthoDB" id="3176554at2"/>
<sequence>MWCLLNHRYRIERVTYEDIGARLCVLIHCAPAVAVRSRRPTAGRPGRGSVRTSRGRWWGSRCRRCGGRRRRGPRSWRSSCPRSRSRWPPEGRARSGRPGNHREIADLAGERMFDVPSRRTATLEEKFELVAAGHGLVLVPLSVARAYVRPDVVYRPVADATMAETCLAVMGDAPDKLLREFIDIAVEVLRR</sequence>
<dbReference type="Gene3D" id="3.40.190.10">
    <property type="entry name" value="Periplasmic binding protein-like II"/>
    <property type="match status" value="2"/>
</dbReference>
<protein>
    <recommendedName>
        <fullName evidence="2">LysR substrate-binding domain-containing protein</fullName>
    </recommendedName>
</protein>
<dbReference type="KEGG" id="nyu:D7D52_26840"/>
<evidence type="ECO:0000259" key="2">
    <source>
        <dbReference type="Pfam" id="PF03466"/>
    </source>
</evidence>
<dbReference type="Proteomes" id="UP000267164">
    <property type="component" value="Chromosome"/>
</dbReference>
<evidence type="ECO:0000313" key="3">
    <source>
        <dbReference type="EMBL" id="AYF76831.1"/>
    </source>
</evidence>
<feature type="region of interest" description="Disordered" evidence="1">
    <location>
        <begin position="66"/>
        <end position="101"/>
    </location>
</feature>
<gene>
    <name evidence="3" type="ORF">D7D52_26840</name>
</gene>
<keyword evidence="4" id="KW-1185">Reference proteome</keyword>
<dbReference type="Pfam" id="PF03466">
    <property type="entry name" value="LysR_substrate"/>
    <property type="match status" value="1"/>
</dbReference>
<evidence type="ECO:0000313" key="4">
    <source>
        <dbReference type="Proteomes" id="UP000267164"/>
    </source>
</evidence>
<reference evidence="3 4" key="1">
    <citation type="submission" date="2018-09" db="EMBL/GenBank/DDBJ databases">
        <title>Nocardia yunnanensis sp. nov., an actinomycete isolated from a soil sample.</title>
        <authorList>
            <person name="Zhang J."/>
        </authorList>
    </citation>
    <scope>NUCLEOTIDE SEQUENCE [LARGE SCALE GENOMIC DNA]</scope>
    <source>
        <strain evidence="3 4">CFHS0054</strain>
    </source>
</reference>
<name>A0A386ZH48_9NOCA</name>
<feature type="domain" description="LysR substrate-binding" evidence="2">
    <location>
        <begin position="99"/>
        <end position="189"/>
    </location>
</feature>